<reference evidence="3 4" key="1">
    <citation type="submission" date="2019-03" db="EMBL/GenBank/DDBJ databases">
        <title>Genomic Encyclopedia of Type Strains, Phase IV (KMG-IV): sequencing the most valuable type-strain genomes for metagenomic binning, comparative biology and taxonomic classification.</title>
        <authorList>
            <person name="Goeker M."/>
        </authorList>
    </citation>
    <scope>NUCLEOTIDE SEQUENCE [LARGE SCALE GENOMIC DNA]</scope>
    <source>
        <strain evidence="3 4">DSM 9035</strain>
    </source>
</reference>
<evidence type="ECO:0000313" key="3">
    <source>
        <dbReference type="EMBL" id="TCT06922.1"/>
    </source>
</evidence>
<dbReference type="EMBL" id="SMAI01000002">
    <property type="protein sequence ID" value="TCT06922.1"/>
    <property type="molecule type" value="Genomic_DNA"/>
</dbReference>
<evidence type="ECO:0000259" key="2">
    <source>
        <dbReference type="Pfam" id="PF09917"/>
    </source>
</evidence>
<keyword evidence="4" id="KW-1185">Reference proteome</keyword>
<dbReference type="PANTHER" id="PTHR36919">
    <property type="entry name" value="BLR1215 PROTEIN"/>
    <property type="match status" value="1"/>
</dbReference>
<proteinExistence type="predicted"/>
<keyword evidence="1" id="KW-0732">Signal</keyword>
<name>A0A4R3M1Q0_9HYPH</name>
<dbReference type="Pfam" id="PF09917">
    <property type="entry name" value="DUF2147"/>
    <property type="match status" value="1"/>
</dbReference>
<dbReference type="PANTHER" id="PTHR36919:SF2">
    <property type="entry name" value="BLL6627 PROTEIN"/>
    <property type="match status" value="1"/>
</dbReference>
<organism evidence="3 4">
    <name type="scientific">Aquabacter spiritensis</name>
    <dbReference type="NCBI Taxonomy" id="933073"/>
    <lineage>
        <taxon>Bacteria</taxon>
        <taxon>Pseudomonadati</taxon>
        <taxon>Pseudomonadota</taxon>
        <taxon>Alphaproteobacteria</taxon>
        <taxon>Hyphomicrobiales</taxon>
        <taxon>Xanthobacteraceae</taxon>
        <taxon>Aquabacter</taxon>
    </lineage>
</organism>
<dbReference type="OrthoDB" id="9811671at2"/>
<dbReference type="Proteomes" id="UP000294664">
    <property type="component" value="Unassembled WGS sequence"/>
</dbReference>
<sequence>MRTVVASLATLATLAVCVAPASGLAATSDVFGVWMRGDGNAKVRMATCGDDICATNLWIKDTSGGEAVGDKLVMTVKPKGENAFSGEAYDPKRGLTYAMELQVTGDRMTTRGCVIGGLVCRSVHWSRAD</sequence>
<feature type="domain" description="DUF2147" evidence="2">
    <location>
        <begin position="32"/>
        <end position="127"/>
    </location>
</feature>
<feature type="signal peptide" evidence="1">
    <location>
        <begin position="1"/>
        <end position="21"/>
    </location>
</feature>
<feature type="chain" id="PRO_5020809987" evidence="1">
    <location>
        <begin position="22"/>
        <end position="129"/>
    </location>
</feature>
<evidence type="ECO:0000313" key="4">
    <source>
        <dbReference type="Proteomes" id="UP000294664"/>
    </source>
</evidence>
<protein>
    <submittedName>
        <fullName evidence="3">Uncharacterized protein (DUF2147 family)</fullName>
    </submittedName>
</protein>
<evidence type="ECO:0000256" key="1">
    <source>
        <dbReference type="SAM" id="SignalP"/>
    </source>
</evidence>
<dbReference type="Gene3D" id="2.40.128.520">
    <property type="match status" value="1"/>
</dbReference>
<dbReference type="InterPro" id="IPR019223">
    <property type="entry name" value="DUF2147"/>
</dbReference>
<accession>A0A4R3M1Q0</accession>
<comment type="caution">
    <text evidence="3">The sequence shown here is derived from an EMBL/GenBank/DDBJ whole genome shotgun (WGS) entry which is preliminary data.</text>
</comment>
<gene>
    <name evidence="3" type="ORF">EDC64_102403</name>
</gene>
<dbReference type="AlphaFoldDB" id="A0A4R3M1Q0"/>
<dbReference type="RefSeq" id="WP_132030386.1">
    <property type="nucleotide sequence ID" value="NZ_SMAI01000002.1"/>
</dbReference>